<dbReference type="Gene3D" id="1.10.4190.10">
    <property type="entry name" value="Urease accessory protein UreF"/>
    <property type="match status" value="1"/>
</dbReference>
<dbReference type="Pfam" id="PF01730">
    <property type="entry name" value="UreF"/>
    <property type="match status" value="1"/>
</dbReference>
<sequence>MEIHALLSVLHLSSPSLPIGAFAYSQGLEGAVELGLVNNEASLIKWLEPILTRAQANLDLPVLARCYRAWQRNDTETTEIAHWQAILLANRETAELVMEEQKLGLTLRRLLKSLDVELSEQTQGLSYLPLYAKACVHFRVPLEAAMTGWLWSWLENQVMAACKTVPLGQTSAQTVLLALMPAIEDAIAHGLEVDDDEIGLTLPNFAMVSAWHETQYSRLFRS</sequence>
<reference evidence="4 5" key="1">
    <citation type="submission" date="2016-10" db="EMBL/GenBank/DDBJ databases">
        <authorList>
            <person name="de Groot N.N."/>
        </authorList>
    </citation>
    <scope>NUCLEOTIDE SEQUENCE [LARGE SCALE GENOMIC DNA]</scope>
    <source>
        <strain evidence="4 5">CGMCC 1.10228</strain>
    </source>
</reference>
<organism evidence="4 5">
    <name type="scientific">Vibrio xiamenensis</name>
    <dbReference type="NCBI Taxonomy" id="861298"/>
    <lineage>
        <taxon>Bacteria</taxon>
        <taxon>Pseudomonadati</taxon>
        <taxon>Pseudomonadota</taxon>
        <taxon>Gammaproteobacteria</taxon>
        <taxon>Vibrionales</taxon>
        <taxon>Vibrionaceae</taxon>
        <taxon>Vibrio</taxon>
    </lineage>
</organism>
<comment type="subcellular location">
    <subcellularLocation>
        <location evidence="3">Cytoplasm</location>
    </subcellularLocation>
</comment>
<accession>A0A1G8AMW6</accession>
<name>A0A1G8AMW6_9VIBR</name>
<dbReference type="PANTHER" id="PTHR33620:SF1">
    <property type="entry name" value="UREASE ACCESSORY PROTEIN F"/>
    <property type="match status" value="1"/>
</dbReference>
<comment type="subunit">
    <text evidence="3">UreD, UreF and UreG form a complex that acts as a GTP-hydrolysis-dependent molecular chaperone, activating the urease apoprotein by helping to assemble the nickel containing metallocenter of UreC. The UreE protein probably delivers the nickel.</text>
</comment>
<dbReference type="STRING" id="861298.SAMN04488136_11126"/>
<evidence type="ECO:0000313" key="4">
    <source>
        <dbReference type="EMBL" id="SDH22311.1"/>
    </source>
</evidence>
<dbReference type="EMBL" id="FNDD01000011">
    <property type="protein sequence ID" value="SDH22311.1"/>
    <property type="molecule type" value="Genomic_DNA"/>
</dbReference>
<keyword evidence="2 3" id="KW-0143">Chaperone</keyword>
<keyword evidence="5" id="KW-1185">Reference proteome</keyword>
<dbReference type="AlphaFoldDB" id="A0A1G8AMW6"/>
<dbReference type="GO" id="GO:0005737">
    <property type="term" value="C:cytoplasm"/>
    <property type="evidence" value="ECO:0007669"/>
    <property type="project" value="UniProtKB-SubCell"/>
</dbReference>
<dbReference type="Proteomes" id="UP000198854">
    <property type="component" value="Unassembled WGS sequence"/>
</dbReference>
<evidence type="ECO:0000256" key="2">
    <source>
        <dbReference type="ARBA" id="ARBA00023186"/>
    </source>
</evidence>
<keyword evidence="1 3" id="KW-0996">Nickel insertion</keyword>
<dbReference type="RefSeq" id="WP_093273335.1">
    <property type="nucleotide sequence ID" value="NZ_FNDD01000011.1"/>
</dbReference>
<dbReference type="InterPro" id="IPR002639">
    <property type="entry name" value="UreF"/>
</dbReference>
<gene>
    <name evidence="3" type="primary">ureF</name>
    <name evidence="4" type="ORF">SAMN04488136_11126</name>
</gene>
<dbReference type="OrthoDB" id="9798772at2"/>
<dbReference type="PIRSF" id="PIRSF009467">
    <property type="entry name" value="Ureas_acces_UreF"/>
    <property type="match status" value="1"/>
</dbReference>
<proteinExistence type="inferred from homology"/>
<dbReference type="PANTHER" id="PTHR33620">
    <property type="entry name" value="UREASE ACCESSORY PROTEIN F"/>
    <property type="match status" value="1"/>
</dbReference>
<protein>
    <recommendedName>
        <fullName evidence="3">Urease accessory protein UreF</fullName>
    </recommendedName>
</protein>
<comment type="similarity">
    <text evidence="3">Belongs to the UreF family.</text>
</comment>
<keyword evidence="3" id="KW-0963">Cytoplasm</keyword>
<dbReference type="GO" id="GO:0016151">
    <property type="term" value="F:nickel cation binding"/>
    <property type="evidence" value="ECO:0007669"/>
    <property type="project" value="UniProtKB-UniRule"/>
</dbReference>
<evidence type="ECO:0000256" key="3">
    <source>
        <dbReference type="HAMAP-Rule" id="MF_01385"/>
    </source>
</evidence>
<dbReference type="HAMAP" id="MF_01385">
    <property type="entry name" value="UreF"/>
    <property type="match status" value="1"/>
</dbReference>
<evidence type="ECO:0000313" key="5">
    <source>
        <dbReference type="Proteomes" id="UP000198854"/>
    </source>
</evidence>
<evidence type="ECO:0000256" key="1">
    <source>
        <dbReference type="ARBA" id="ARBA00022988"/>
    </source>
</evidence>
<dbReference type="InterPro" id="IPR038277">
    <property type="entry name" value="UreF_sf"/>
</dbReference>
<comment type="function">
    <text evidence="3">Required for maturation of urease via the functional incorporation of the urease nickel metallocenter.</text>
</comment>